<keyword evidence="3" id="KW-0812">Transmembrane</keyword>
<evidence type="ECO:0000259" key="4">
    <source>
        <dbReference type="PROSITE" id="PS50835"/>
    </source>
</evidence>
<accession>A0A8W8NNY4</accession>
<dbReference type="InterPro" id="IPR003598">
    <property type="entry name" value="Ig_sub2"/>
</dbReference>
<evidence type="ECO:0000256" key="2">
    <source>
        <dbReference type="ARBA" id="ARBA00023157"/>
    </source>
</evidence>
<feature type="transmembrane region" description="Helical" evidence="3">
    <location>
        <begin position="130"/>
        <end position="150"/>
    </location>
</feature>
<evidence type="ECO:0000313" key="6">
    <source>
        <dbReference type="Proteomes" id="UP000005408"/>
    </source>
</evidence>
<feature type="domain" description="Ig-like" evidence="4">
    <location>
        <begin position="204"/>
        <end position="259"/>
    </location>
</feature>
<dbReference type="Pfam" id="PF07679">
    <property type="entry name" value="I-set"/>
    <property type="match status" value="2"/>
</dbReference>
<dbReference type="Proteomes" id="UP000005408">
    <property type="component" value="Unassembled WGS sequence"/>
</dbReference>
<name>A0A8W8NNY4_MAGGI</name>
<organism evidence="5 6">
    <name type="scientific">Magallana gigas</name>
    <name type="common">Pacific oyster</name>
    <name type="synonym">Crassostrea gigas</name>
    <dbReference type="NCBI Taxonomy" id="29159"/>
    <lineage>
        <taxon>Eukaryota</taxon>
        <taxon>Metazoa</taxon>
        <taxon>Spiralia</taxon>
        <taxon>Lophotrochozoa</taxon>
        <taxon>Mollusca</taxon>
        <taxon>Bivalvia</taxon>
        <taxon>Autobranchia</taxon>
        <taxon>Pteriomorphia</taxon>
        <taxon>Ostreida</taxon>
        <taxon>Ostreoidea</taxon>
        <taxon>Ostreidae</taxon>
        <taxon>Magallana</taxon>
    </lineage>
</organism>
<keyword evidence="2" id="KW-1015">Disulfide bond</keyword>
<dbReference type="SMART" id="SM00408">
    <property type="entry name" value="IGc2"/>
    <property type="match status" value="2"/>
</dbReference>
<dbReference type="GO" id="GO:0005886">
    <property type="term" value="C:plasma membrane"/>
    <property type="evidence" value="ECO:0007669"/>
    <property type="project" value="TreeGrafter"/>
</dbReference>
<keyword evidence="3" id="KW-1133">Transmembrane helix</keyword>
<feature type="transmembrane region" description="Helical" evidence="3">
    <location>
        <begin position="99"/>
        <end position="118"/>
    </location>
</feature>
<feature type="transmembrane region" description="Helical" evidence="3">
    <location>
        <begin position="55"/>
        <end position="78"/>
    </location>
</feature>
<reference evidence="5" key="1">
    <citation type="submission" date="2022-08" db="UniProtKB">
        <authorList>
            <consortium name="EnsemblMetazoa"/>
        </authorList>
    </citation>
    <scope>IDENTIFICATION</scope>
    <source>
        <strain evidence="5">05x7-T-G4-1.051#20</strain>
    </source>
</reference>
<dbReference type="PANTHER" id="PTHR45080">
    <property type="entry name" value="CONTACTIN 5"/>
    <property type="match status" value="1"/>
</dbReference>
<protein>
    <recommendedName>
        <fullName evidence="4">Ig-like domain-containing protein</fullName>
    </recommendedName>
</protein>
<dbReference type="InterPro" id="IPR003599">
    <property type="entry name" value="Ig_sub"/>
</dbReference>
<dbReference type="EnsemblMetazoa" id="G6661.1">
    <property type="protein sequence ID" value="G6661.1:cds"/>
    <property type="gene ID" value="G6661"/>
</dbReference>
<dbReference type="CDD" id="cd00096">
    <property type="entry name" value="Ig"/>
    <property type="match status" value="1"/>
</dbReference>
<dbReference type="InterPro" id="IPR050958">
    <property type="entry name" value="Cell_Adh-Cytoskel_Orgn"/>
</dbReference>
<evidence type="ECO:0000313" key="5">
    <source>
        <dbReference type="EnsemblMetazoa" id="G6661.1:cds"/>
    </source>
</evidence>
<proteinExistence type="predicted"/>
<keyword evidence="1" id="KW-0732">Signal</keyword>
<dbReference type="Gene3D" id="2.60.40.10">
    <property type="entry name" value="Immunoglobulins"/>
    <property type="match status" value="2"/>
</dbReference>
<dbReference type="GO" id="GO:0007156">
    <property type="term" value="P:homophilic cell adhesion via plasma membrane adhesion molecules"/>
    <property type="evidence" value="ECO:0007669"/>
    <property type="project" value="TreeGrafter"/>
</dbReference>
<dbReference type="Gene3D" id="1.20.140.150">
    <property type="match status" value="1"/>
</dbReference>
<dbReference type="InterPro" id="IPR036179">
    <property type="entry name" value="Ig-like_dom_sf"/>
</dbReference>
<feature type="domain" description="Ig-like" evidence="4">
    <location>
        <begin position="271"/>
        <end position="359"/>
    </location>
</feature>
<dbReference type="SUPFAM" id="SSF48726">
    <property type="entry name" value="Immunoglobulin"/>
    <property type="match status" value="2"/>
</dbReference>
<dbReference type="SMART" id="SM00409">
    <property type="entry name" value="IG"/>
    <property type="match status" value="2"/>
</dbReference>
<dbReference type="PANTHER" id="PTHR45080:SF8">
    <property type="entry name" value="IG-LIKE DOMAIN-CONTAINING PROTEIN"/>
    <property type="match status" value="1"/>
</dbReference>
<sequence>MYLLKISCLLYGLLTDYWVETDGYHYGLFEYCVDNTSSCLDVTPQVQTIEDHILMTRYCLISACILVFVCLVFCVSLCSECSDRLKEKKMHTKINVTGAFFQFVLEACTVVTFVHGVTDHELSRVSQLSWSFFLTASTTGFTFFFLIILLHTTLYCNKSCCLDTSSVGNSSGTELTFKNPPKSVSVNAGQAVSIVAYVTNANHVYWCKGRDHVIRISTSFEECYNNSKAELTLKNARLQDDGEYTCVAEKYGKNRKEIRESFFIYVHHVKPVFKTKPKDVTVHLGDAVNLEAIVVNAETVSWFHEDQILSNSKSKIALKFLNGKASLKIDCVTKIDEGDYTCLAKSGNDPIKAKEESVYCHVKVIDAELPSFNDVPNFLNIKSGSTLEIAIKVCGFPKPKNVSWSKKGQLSREVDGLLCSIWRETVDF</sequence>
<keyword evidence="6" id="KW-1185">Reference proteome</keyword>
<evidence type="ECO:0000256" key="3">
    <source>
        <dbReference type="SAM" id="Phobius"/>
    </source>
</evidence>
<dbReference type="PROSITE" id="PS50835">
    <property type="entry name" value="IG_LIKE"/>
    <property type="match status" value="2"/>
</dbReference>
<dbReference type="InterPro" id="IPR007110">
    <property type="entry name" value="Ig-like_dom"/>
</dbReference>
<dbReference type="InterPro" id="IPR013098">
    <property type="entry name" value="Ig_I-set"/>
</dbReference>
<dbReference type="InterPro" id="IPR013783">
    <property type="entry name" value="Ig-like_fold"/>
</dbReference>
<keyword evidence="3" id="KW-0472">Membrane</keyword>
<evidence type="ECO:0000256" key="1">
    <source>
        <dbReference type="ARBA" id="ARBA00022729"/>
    </source>
</evidence>
<dbReference type="AlphaFoldDB" id="A0A8W8NNY4"/>